<accession>A0A1I1EBL0</accession>
<dbReference type="Pfam" id="PF16409">
    <property type="entry name" value="DUF5017"/>
    <property type="match status" value="1"/>
</dbReference>
<dbReference type="EMBL" id="FOLL01000001">
    <property type="protein sequence ID" value="SFB82323.1"/>
    <property type="molecule type" value="Genomic_DNA"/>
</dbReference>
<keyword evidence="3" id="KW-1185">Reference proteome</keyword>
<organism evidence="2 3">
    <name type="scientific">Parapedobacter composti</name>
    <dbReference type="NCBI Taxonomy" id="623281"/>
    <lineage>
        <taxon>Bacteria</taxon>
        <taxon>Pseudomonadati</taxon>
        <taxon>Bacteroidota</taxon>
        <taxon>Sphingobacteriia</taxon>
        <taxon>Sphingobacteriales</taxon>
        <taxon>Sphingobacteriaceae</taxon>
        <taxon>Parapedobacter</taxon>
    </lineage>
</organism>
<dbReference type="InterPro" id="IPR013783">
    <property type="entry name" value="Ig-like_fold"/>
</dbReference>
<dbReference type="AlphaFoldDB" id="A0A1I1EBL0"/>
<proteinExistence type="predicted"/>
<dbReference type="Pfam" id="PF16389">
    <property type="entry name" value="DUF4998"/>
    <property type="match status" value="1"/>
</dbReference>
<feature type="domain" description="DUF5017" evidence="1">
    <location>
        <begin position="219"/>
        <end position="325"/>
    </location>
</feature>
<evidence type="ECO:0000259" key="1">
    <source>
        <dbReference type="Pfam" id="PF16409"/>
    </source>
</evidence>
<dbReference type="STRING" id="623281.SAMN05421747_101338"/>
<dbReference type="Proteomes" id="UP000199577">
    <property type="component" value="Unassembled WGS sequence"/>
</dbReference>
<reference evidence="2 3" key="1">
    <citation type="submission" date="2016-10" db="EMBL/GenBank/DDBJ databases">
        <authorList>
            <person name="de Groot N.N."/>
        </authorList>
    </citation>
    <scope>NUCLEOTIDE SEQUENCE [LARGE SCALE GENOMIC DNA]</scope>
    <source>
        <strain evidence="2 3">DSM 22900</strain>
    </source>
</reference>
<sequence>MVITCALGCKKMEDKISEFIKDGETIYIAKADSIKARGGNERIELSWLLLSDPKVTNYKIYWNSRQDSVGGAVTKSQDVDTVRVTLNGMVEGTYYFEIFMFDKDGNASIPATAIGRVYGEQYQASLLGRTYRGMTRVGEGVEIDWMPAQPSLVGVEVKYRDSEGGIVEHIVPQGAELDTLQKFPPNGDFQYRSMFKPDSNALDVFYTEYESGQITNDLLDVSAVSFSSSVQYGAQEDQLTVLLSSDFNGKYDADNVQAATWIDITDAYPLAAGTSRTPWGPKDFSEFKVENKPMYIAFMYVFDPEKSGSQRNWLIRDFELTSVNGEVIANLPESGFTLVHEGAVEPGRSTLSSTTITLRGNASNTETKTVTWAISKALF</sequence>
<dbReference type="Gene3D" id="2.60.40.10">
    <property type="entry name" value="Immunoglobulins"/>
    <property type="match status" value="1"/>
</dbReference>
<evidence type="ECO:0000313" key="2">
    <source>
        <dbReference type="EMBL" id="SFB82323.1"/>
    </source>
</evidence>
<dbReference type="InterPro" id="IPR036116">
    <property type="entry name" value="FN3_sf"/>
</dbReference>
<dbReference type="InterPro" id="IPR032185">
    <property type="entry name" value="DUF5017"/>
</dbReference>
<evidence type="ECO:0000313" key="3">
    <source>
        <dbReference type="Proteomes" id="UP000199577"/>
    </source>
</evidence>
<name>A0A1I1EBL0_9SPHI</name>
<gene>
    <name evidence="2" type="ORF">SAMN05421747_101338</name>
</gene>
<protein>
    <recommendedName>
        <fullName evidence="1">DUF5017 domain-containing protein</fullName>
    </recommendedName>
</protein>
<dbReference type="SUPFAM" id="SSF49265">
    <property type="entry name" value="Fibronectin type III"/>
    <property type="match status" value="1"/>
</dbReference>